<proteinExistence type="predicted"/>
<sequence length="68" mass="7433">MVPFFLLPARLPFLPPNDLADFIAFPTAFLVNILTIVFTTTLPIPPICLRPLLRQGTPTVAPASNDQS</sequence>
<gene>
    <name evidence="2" type="ORF">AVDCRST_MAG02-475</name>
</gene>
<evidence type="ECO:0000313" key="2">
    <source>
        <dbReference type="EMBL" id="CAA9446913.1"/>
    </source>
</evidence>
<name>A0A6J4QR04_9ACTN</name>
<keyword evidence="1" id="KW-0472">Membrane</keyword>
<keyword evidence="1" id="KW-0812">Transmembrane</keyword>
<evidence type="ECO:0000256" key="1">
    <source>
        <dbReference type="SAM" id="Phobius"/>
    </source>
</evidence>
<accession>A0A6J4QR04</accession>
<keyword evidence="1" id="KW-1133">Transmembrane helix</keyword>
<feature type="transmembrane region" description="Helical" evidence="1">
    <location>
        <begin position="22"/>
        <end position="44"/>
    </location>
</feature>
<reference evidence="2" key="1">
    <citation type="submission" date="2020-02" db="EMBL/GenBank/DDBJ databases">
        <authorList>
            <person name="Meier V. D."/>
        </authorList>
    </citation>
    <scope>NUCLEOTIDE SEQUENCE</scope>
    <source>
        <strain evidence="2">AVDCRST_MAG02</strain>
    </source>
</reference>
<dbReference type="EMBL" id="CADCVH010000015">
    <property type="protein sequence ID" value="CAA9446913.1"/>
    <property type="molecule type" value="Genomic_DNA"/>
</dbReference>
<protein>
    <submittedName>
        <fullName evidence="2">Uncharacterized protein</fullName>
    </submittedName>
</protein>
<dbReference type="AlphaFoldDB" id="A0A6J4QR04"/>
<organism evidence="2">
    <name type="scientific">uncultured Rubrobacteraceae bacterium</name>
    <dbReference type="NCBI Taxonomy" id="349277"/>
    <lineage>
        <taxon>Bacteria</taxon>
        <taxon>Bacillati</taxon>
        <taxon>Actinomycetota</taxon>
        <taxon>Rubrobacteria</taxon>
        <taxon>Rubrobacterales</taxon>
        <taxon>Rubrobacteraceae</taxon>
        <taxon>environmental samples</taxon>
    </lineage>
</organism>